<feature type="domain" description="F-box" evidence="6">
    <location>
        <begin position="297"/>
        <end position="343"/>
    </location>
</feature>
<feature type="region of interest" description="Disordered" evidence="5">
    <location>
        <begin position="169"/>
        <end position="201"/>
    </location>
</feature>
<dbReference type="PROSITE" id="PS50294">
    <property type="entry name" value="WD_REPEATS_REGION"/>
    <property type="match status" value="5"/>
</dbReference>
<accession>A0A6F9DDC7</accession>
<keyword evidence="2" id="KW-0677">Repeat</keyword>
<dbReference type="Pfam" id="PF12937">
    <property type="entry name" value="F-box-like"/>
    <property type="match status" value="1"/>
</dbReference>
<evidence type="ECO:0000256" key="1">
    <source>
        <dbReference type="ARBA" id="ARBA00022574"/>
    </source>
</evidence>
<organism evidence="7">
    <name type="scientific">Phallusia mammillata</name>
    <dbReference type="NCBI Taxonomy" id="59560"/>
    <lineage>
        <taxon>Eukaryota</taxon>
        <taxon>Metazoa</taxon>
        <taxon>Chordata</taxon>
        <taxon>Tunicata</taxon>
        <taxon>Ascidiacea</taxon>
        <taxon>Phlebobranchia</taxon>
        <taxon>Ascidiidae</taxon>
        <taxon>Phallusia</taxon>
    </lineage>
</organism>
<keyword evidence="1 4" id="KW-0853">WD repeat</keyword>
<dbReference type="Pfam" id="PF00400">
    <property type="entry name" value="WD40"/>
    <property type="match status" value="6"/>
</dbReference>
<dbReference type="SMART" id="SM00256">
    <property type="entry name" value="FBOX"/>
    <property type="match status" value="1"/>
</dbReference>
<feature type="repeat" description="WD" evidence="4">
    <location>
        <begin position="468"/>
        <end position="500"/>
    </location>
</feature>
<dbReference type="SUPFAM" id="SSF81383">
    <property type="entry name" value="F-box domain"/>
    <property type="match status" value="1"/>
</dbReference>
<dbReference type="AlphaFoldDB" id="A0A6F9DDC7"/>
<feature type="repeat" description="WD" evidence="4">
    <location>
        <begin position="386"/>
        <end position="425"/>
    </location>
</feature>
<dbReference type="PROSITE" id="PS50181">
    <property type="entry name" value="FBOX"/>
    <property type="match status" value="1"/>
</dbReference>
<evidence type="ECO:0000256" key="3">
    <source>
        <dbReference type="ARBA" id="ARBA00022786"/>
    </source>
</evidence>
<dbReference type="InterPro" id="IPR019775">
    <property type="entry name" value="WD40_repeat_CS"/>
</dbReference>
<dbReference type="InterPro" id="IPR001680">
    <property type="entry name" value="WD40_rpt"/>
</dbReference>
<evidence type="ECO:0000256" key="4">
    <source>
        <dbReference type="PROSITE-ProRule" id="PRU00221"/>
    </source>
</evidence>
<dbReference type="PRINTS" id="PR00320">
    <property type="entry name" value="GPROTEINBRPT"/>
</dbReference>
<feature type="repeat" description="WD" evidence="4">
    <location>
        <begin position="637"/>
        <end position="673"/>
    </location>
</feature>
<feature type="repeat" description="WD" evidence="4">
    <location>
        <begin position="426"/>
        <end position="458"/>
    </location>
</feature>
<dbReference type="EMBL" id="LR785126">
    <property type="protein sequence ID" value="CAB3245426.1"/>
    <property type="molecule type" value="mRNA"/>
</dbReference>
<dbReference type="PANTHER" id="PTHR19872">
    <property type="entry name" value="UBIQUITIN LIGASE SPECIFICITY FACTOR/HREP PROTEIN"/>
    <property type="match status" value="1"/>
</dbReference>
<dbReference type="InterPro" id="IPR051075">
    <property type="entry name" value="SCF_subunit_WD-repeat"/>
</dbReference>
<sequence>MTSEVDPHTTSEIQAVEFPVVGFSHKSSNKYGRWKHKEQCNNESDNLNFDENLGNKTAVNVEFEKQLDELAIWFENWSHDERCKILEHLILLGNYSQFQLLWTSTQPVLHRDFMYNSRERYPDEFFTPLSTEISRSTRQRLTRNRTIQRYHRAKSVYLRNEQDVKSHFRLLPKINAEERQGDDDEESEDSGGLDSPFRLPNLHHRRSLTTPIDHVKSSYENPKANWMTAMQVRRHLQADEGRVKVIDSTPNNATLLYRWFNNWSGSQRATFFRLALMKLDARQLYFVANFLSVRSHRDMLALLPSNLSHYILSFLTPTDLSNCSKVSTTWRKLCYNNFIWKRKCLETRMGVRPVCTPLLGGWRSSYKEDKVMKRNWREGKCHVTELAGHVGSVLSVAIRDDLLVSGGKDNTVRVWNLDNCKLIQTFTGHQKGVWSVAIVSPHMIASGSYDRTVKVWRLGSHGACLRTLFGHQGPVWTMVCKKHFLASGSHDRTVKLWDMRHCLLHRTLKGHGSAVFAMDADDNMQMLFTGSADRSIRIWRVSDGQCVRVIWTGEKSSIMSLSCQQNLLASASGGRVTIWEHSTGTRMRTYKAHKKRIENVKLRITDSAAPSGVLITAGKDGKIKYWNIYGRGKVNQLQGHGCHVNAVTADATRIVSASYDETIRVWDFSDLTR</sequence>
<dbReference type="InterPro" id="IPR036047">
    <property type="entry name" value="F-box-like_dom_sf"/>
</dbReference>
<dbReference type="InterPro" id="IPR036322">
    <property type="entry name" value="WD40_repeat_dom_sf"/>
</dbReference>
<dbReference type="InterPro" id="IPR020472">
    <property type="entry name" value="WD40_PAC1"/>
</dbReference>
<dbReference type="PROSITE" id="PS50082">
    <property type="entry name" value="WD_REPEATS_2"/>
    <property type="match status" value="5"/>
</dbReference>
<name>A0A6F9DDC7_9ASCI</name>
<gene>
    <name evidence="7" type="primary">Fbxw7-002</name>
</gene>
<dbReference type="InterPro" id="IPR001810">
    <property type="entry name" value="F-box_dom"/>
</dbReference>
<dbReference type="Gene3D" id="2.130.10.10">
    <property type="entry name" value="YVTN repeat-like/Quinoprotein amine dehydrogenase"/>
    <property type="match status" value="2"/>
</dbReference>
<evidence type="ECO:0000256" key="5">
    <source>
        <dbReference type="SAM" id="MobiDB-lite"/>
    </source>
</evidence>
<dbReference type="InterPro" id="IPR015943">
    <property type="entry name" value="WD40/YVTN_repeat-like_dom_sf"/>
</dbReference>
<dbReference type="SMART" id="SM00320">
    <property type="entry name" value="WD40"/>
    <property type="match status" value="7"/>
</dbReference>
<feature type="compositionally biased region" description="Acidic residues" evidence="5">
    <location>
        <begin position="180"/>
        <end position="191"/>
    </location>
</feature>
<keyword evidence="3" id="KW-0833">Ubl conjugation pathway</keyword>
<evidence type="ECO:0000259" key="6">
    <source>
        <dbReference type="PROSITE" id="PS50181"/>
    </source>
</evidence>
<protein>
    <submittedName>
        <fullName evidence="7">F-box/WD repeat-containing protein 7</fullName>
    </submittedName>
</protein>
<dbReference type="PANTHER" id="PTHR19872:SF9">
    <property type="entry name" value="UBIQUITIN-BINDING SDF UBIQUITIN LIGASE COMPLEX SUBUNIT"/>
    <property type="match status" value="1"/>
</dbReference>
<evidence type="ECO:0000256" key="2">
    <source>
        <dbReference type="ARBA" id="ARBA00022737"/>
    </source>
</evidence>
<proteinExistence type="evidence at transcript level"/>
<dbReference type="SUPFAM" id="SSF50978">
    <property type="entry name" value="WD40 repeat-like"/>
    <property type="match status" value="1"/>
</dbReference>
<feature type="repeat" description="WD" evidence="4">
    <location>
        <begin position="508"/>
        <end position="549"/>
    </location>
</feature>
<reference evidence="7" key="1">
    <citation type="submission" date="2020-04" db="EMBL/GenBank/DDBJ databases">
        <authorList>
            <person name="Neveu A P."/>
        </authorList>
    </citation>
    <scope>NUCLEOTIDE SEQUENCE</scope>
    <source>
        <tissue evidence="7">Whole embryo</tissue>
    </source>
</reference>
<evidence type="ECO:0000313" key="7">
    <source>
        <dbReference type="EMBL" id="CAB3245426.1"/>
    </source>
</evidence>
<dbReference type="Gene3D" id="1.20.1280.50">
    <property type="match status" value="1"/>
</dbReference>
<dbReference type="CDD" id="cd00200">
    <property type="entry name" value="WD40"/>
    <property type="match status" value="1"/>
</dbReference>
<dbReference type="PROSITE" id="PS00678">
    <property type="entry name" value="WD_REPEATS_1"/>
    <property type="match status" value="3"/>
</dbReference>